<comment type="caution">
    <text evidence="9">The sequence shown here is derived from an EMBL/GenBank/DDBJ whole genome shotgun (WGS) entry which is preliminary data.</text>
</comment>
<dbReference type="GO" id="GO:0009897">
    <property type="term" value="C:external side of plasma membrane"/>
    <property type="evidence" value="ECO:0007669"/>
    <property type="project" value="TreeGrafter"/>
</dbReference>
<dbReference type="PROSITE" id="PS50188">
    <property type="entry name" value="B302_SPRY"/>
    <property type="match status" value="1"/>
</dbReference>
<dbReference type="InterPro" id="IPR003877">
    <property type="entry name" value="SPRY_dom"/>
</dbReference>
<dbReference type="InterPro" id="IPR003879">
    <property type="entry name" value="Butyrophylin_SPRY"/>
</dbReference>
<dbReference type="PANTHER" id="PTHR24100">
    <property type="entry name" value="BUTYROPHILIN"/>
    <property type="match status" value="1"/>
</dbReference>
<evidence type="ECO:0000256" key="6">
    <source>
        <dbReference type="SAM" id="Phobius"/>
    </source>
</evidence>
<dbReference type="SMART" id="SM00406">
    <property type="entry name" value="IGv"/>
    <property type="match status" value="1"/>
</dbReference>
<dbReference type="InterPro" id="IPR001870">
    <property type="entry name" value="B30.2/SPRY"/>
</dbReference>
<dbReference type="InterPro" id="IPR006574">
    <property type="entry name" value="PRY"/>
</dbReference>
<evidence type="ECO:0000256" key="2">
    <source>
        <dbReference type="ARBA" id="ARBA00023136"/>
    </source>
</evidence>
<dbReference type="CDD" id="cd05713">
    <property type="entry name" value="IgV_MOG_like"/>
    <property type="match status" value="1"/>
</dbReference>
<dbReference type="Gene3D" id="2.60.40.10">
    <property type="entry name" value="Immunoglobulins"/>
    <property type="match status" value="1"/>
</dbReference>
<dbReference type="FunFam" id="2.60.40.10:FF:000208">
    <property type="entry name" value="Butyrophilin subfamily 1 member A1"/>
    <property type="match status" value="1"/>
</dbReference>
<dbReference type="FunFam" id="2.60.120.920:FF:000004">
    <property type="entry name" value="Butyrophilin subfamily 1 member A1"/>
    <property type="match status" value="1"/>
</dbReference>
<dbReference type="GO" id="GO:0001817">
    <property type="term" value="P:regulation of cytokine production"/>
    <property type="evidence" value="ECO:0007669"/>
    <property type="project" value="TreeGrafter"/>
</dbReference>
<protein>
    <recommendedName>
        <fullName evidence="11">Butyrophilin subfamily 1 member A1</fullName>
    </recommendedName>
</protein>
<keyword evidence="10" id="KW-1185">Reference proteome</keyword>
<evidence type="ECO:0000313" key="9">
    <source>
        <dbReference type="EMBL" id="MXQ94743.1"/>
    </source>
</evidence>
<dbReference type="InterPro" id="IPR050504">
    <property type="entry name" value="IgSF_BTN/MOG"/>
</dbReference>
<evidence type="ECO:0000259" key="8">
    <source>
        <dbReference type="PROSITE" id="PS50835"/>
    </source>
</evidence>
<feature type="transmembrane region" description="Helical" evidence="6">
    <location>
        <begin position="99"/>
        <end position="123"/>
    </location>
</feature>
<evidence type="ECO:0000256" key="4">
    <source>
        <dbReference type="ARBA" id="ARBA00023319"/>
    </source>
</evidence>
<dbReference type="Pfam" id="PF07686">
    <property type="entry name" value="V-set"/>
    <property type="match status" value="1"/>
</dbReference>
<dbReference type="InterPro" id="IPR013783">
    <property type="entry name" value="Ig-like_fold"/>
</dbReference>
<dbReference type="InterPro" id="IPR013106">
    <property type="entry name" value="Ig_V-set"/>
</dbReference>
<keyword evidence="2 6" id="KW-0472">Membrane</keyword>
<evidence type="ECO:0000259" key="7">
    <source>
        <dbReference type="PROSITE" id="PS50188"/>
    </source>
</evidence>
<name>A0A6B0S634_9CETA</name>
<dbReference type="InterPro" id="IPR007110">
    <property type="entry name" value="Ig-like_dom"/>
</dbReference>
<dbReference type="SUPFAM" id="SSF49899">
    <property type="entry name" value="Concanavalin A-like lectins/glucanases"/>
    <property type="match status" value="1"/>
</dbReference>
<organism evidence="9 10">
    <name type="scientific">Bos mutus</name>
    <name type="common">wild yak</name>
    <dbReference type="NCBI Taxonomy" id="72004"/>
    <lineage>
        <taxon>Eukaryota</taxon>
        <taxon>Metazoa</taxon>
        <taxon>Chordata</taxon>
        <taxon>Craniata</taxon>
        <taxon>Vertebrata</taxon>
        <taxon>Euteleostomi</taxon>
        <taxon>Mammalia</taxon>
        <taxon>Eutheria</taxon>
        <taxon>Laurasiatheria</taxon>
        <taxon>Artiodactyla</taxon>
        <taxon>Ruminantia</taxon>
        <taxon>Pecora</taxon>
        <taxon>Bovidae</taxon>
        <taxon>Bovinae</taxon>
        <taxon>Bos</taxon>
    </lineage>
</organism>
<dbReference type="PROSITE" id="PS50835">
    <property type="entry name" value="IG_LIKE"/>
    <property type="match status" value="1"/>
</dbReference>
<keyword evidence="3" id="KW-1015">Disulfide bond</keyword>
<evidence type="ECO:0000313" key="10">
    <source>
        <dbReference type="Proteomes" id="UP000322234"/>
    </source>
</evidence>
<dbReference type="PRINTS" id="PR01407">
    <property type="entry name" value="BUTYPHLNCDUF"/>
</dbReference>
<dbReference type="Pfam" id="PF00622">
    <property type="entry name" value="SPRY"/>
    <property type="match status" value="1"/>
</dbReference>
<feature type="region of interest" description="Disordered" evidence="5">
    <location>
        <begin position="1"/>
        <end position="29"/>
    </location>
</feature>
<accession>A0A6B0S634</accession>
<keyword evidence="6" id="KW-0812">Transmembrane</keyword>
<dbReference type="SUPFAM" id="SSF48726">
    <property type="entry name" value="Immunoglobulin"/>
    <property type="match status" value="1"/>
</dbReference>
<feature type="domain" description="Ig-like" evidence="8">
    <location>
        <begin position="294"/>
        <end position="394"/>
    </location>
</feature>
<feature type="domain" description="B30.2/SPRY" evidence="7">
    <location>
        <begin position="136"/>
        <end position="345"/>
    </location>
</feature>
<sequence length="402" mass="46019">MKDSELPGSLSLQVRQEPMDIQQQQEQSSRVMSLDKDGTHLHRKGQACSSPTGRCQVRVPEYSPFAQGWDFHEATTAGQKDAGIMSSTSSSGTAFLKDFPWATAQTSILLLLGLFLLTALGFIWKLRREKDRECWTKEQLQRELHWKKARSYAAHVTLDPNTAFFELFLSEDHRSVKRRNLWQNLPEKPERFSFDPCVLGHRSFSSGRHYWEVEVGDRTYWELGVCEENVDRTWGIAESPQNGFWAVELYANKYQALTSPRTALPLTLMKMAWCLDFLPFHLLICLISDQLLTPCSALFAVIGPPGHILVMVGEDAELPCHLSPKMSVETMELKWVRSSLRQVVFMYAHGKEVEDRQTAEYQGRTEILRDDITAGKAVLRIHNVRASDSGNYLCYFLRQQLL</sequence>
<evidence type="ECO:0008006" key="11">
    <source>
        <dbReference type="Google" id="ProtNLM"/>
    </source>
</evidence>
<dbReference type="SMART" id="SM00589">
    <property type="entry name" value="PRY"/>
    <property type="match status" value="1"/>
</dbReference>
<dbReference type="Gene3D" id="2.60.120.920">
    <property type="match status" value="1"/>
</dbReference>
<reference evidence="9" key="1">
    <citation type="submission" date="2019-10" db="EMBL/GenBank/DDBJ databases">
        <title>The sequence and de novo assembly of the wild yak genome.</title>
        <authorList>
            <person name="Liu Y."/>
        </authorList>
    </citation>
    <scope>NUCLEOTIDE SEQUENCE [LARGE SCALE GENOMIC DNA]</scope>
    <source>
        <strain evidence="9">WY2019</strain>
    </source>
</reference>
<dbReference type="Proteomes" id="UP000322234">
    <property type="component" value="Unassembled WGS sequence"/>
</dbReference>
<comment type="subcellular location">
    <subcellularLocation>
        <location evidence="1">Membrane</location>
    </subcellularLocation>
</comment>
<gene>
    <name evidence="9" type="ORF">E5288_WYG010784</name>
</gene>
<keyword evidence="6" id="KW-1133">Transmembrane helix</keyword>
<dbReference type="GO" id="GO:0005102">
    <property type="term" value="F:signaling receptor binding"/>
    <property type="evidence" value="ECO:0007669"/>
    <property type="project" value="TreeGrafter"/>
</dbReference>
<dbReference type="Pfam" id="PF13765">
    <property type="entry name" value="PRY"/>
    <property type="match status" value="1"/>
</dbReference>
<evidence type="ECO:0000256" key="5">
    <source>
        <dbReference type="SAM" id="MobiDB-lite"/>
    </source>
</evidence>
<dbReference type="GO" id="GO:0050852">
    <property type="term" value="P:T cell receptor signaling pathway"/>
    <property type="evidence" value="ECO:0007669"/>
    <property type="project" value="TreeGrafter"/>
</dbReference>
<dbReference type="PANTHER" id="PTHR24100:SF56">
    <property type="entry name" value="BUTYROPHILIN SUBFAMILY 3 MEMBER A3"/>
    <property type="match status" value="1"/>
</dbReference>
<dbReference type="AlphaFoldDB" id="A0A6B0S634"/>
<dbReference type="InterPro" id="IPR043136">
    <property type="entry name" value="B30.2/SPRY_sf"/>
</dbReference>
<proteinExistence type="predicted"/>
<dbReference type="InterPro" id="IPR036179">
    <property type="entry name" value="Ig-like_dom_sf"/>
</dbReference>
<dbReference type="EMBL" id="VBQZ03000120">
    <property type="protein sequence ID" value="MXQ94743.1"/>
    <property type="molecule type" value="Genomic_DNA"/>
</dbReference>
<evidence type="ECO:0000256" key="1">
    <source>
        <dbReference type="ARBA" id="ARBA00004370"/>
    </source>
</evidence>
<dbReference type="InterPro" id="IPR013320">
    <property type="entry name" value="ConA-like_dom_sf"/>
</dbReference>
<evidence type="ECO:0000256" key="3">
    <source>
        <dbReference type="ARBA" id="ARBA00023157"/>
    </source>
</evidence>
<keyword evidence="4" id="KW-0393">Immunoglobulin domain</keyword>